<name>A0A0W1AZC0_9BACL</name>
<evidence type="ECO:0000313" key="1">
    <source>
        <dbReference type="EMBL" id="KTD86608.1"/>
    </source>
</evidence>
<proteinExistence type="predicted"/>
<sequence length="106" mass="12616">MLQECRLCLKDKVLINSHISTKANFKMAFKYQEVKGKSAESINFKMYYENTINTRITEYQCPNHSLRKKKAISKMKSYVPARISIDYPKNYELINYVSSYIKKHDY</sequence>
<protein>
    <submittedName>
        <fullName evidence="1">Uncharacterized protein</fullName>
    </submittedName>
</protein>
<dbReference type="AlphaFoldDB" id="A0A0W1AZC0"/>
<reference evidence="1 2" key="1">
    <citation type="journal article" date="2015" name="Int. Biodeterior. Biodegradation">
        <title>Physiological and genetic screening methods for the isolation of methyl tert-butyl ether-degrading bacteria for bioremediation purposes.</title>
        <authorList>
            <person name="Guisado I.M."/>
            <person name="Purswani J."/>
            <person name="Gonzalez Lopez J."/>
            <person name="Pozo C."/>
        </authorList>
    </citation>
    <scope>NUCLEOTIDE SEQUENCE [LARGE SCALE GENOMIC DNA]</scope>
    <source>
        <strain evidence="1 2">SH7</strain>
    </source>
</reference>
<accession>A0A0W1AZC0</accession>
<organism evidence="1 2">
    <name type="scientific">Paenibacillus etheri</name>
    <dbReference type="NCBI Taxonomy" id="1306852"/>
    <lineage>
        <taxon>Bacteria</taxon>
        <taxon>Bacillati</taxon>
        <taxon>Bacillota</taxon>
        <taxon>Bacilli</taxon>
        <taxon>Bacillales</taxon>
        <taxon>Paenibacillaceae</taxon>
        <taxon>Paenibacillus</taxon>
    </lineage>
</organism>
<evidence type="ECO:0000313" key="2">
    <source>
        <dbReference type="Proteomes" id="UP000054709"/>
    </source>
</evidence>
<dbReference type="EMBL" id="LCZJ02000019">
    <property type="protein sequence ID" value="KTD86608.1"/>
    <property type="molecule type" value="Genomic_DNA"/>
</dbReference>
<gene>
    <name evidence="1" type="ORF">UQ64_14195</name>
</gene>
<dbReference type="Proteomes" id="UP000054709">
    <property type="component" value="Unassembled WGS sequence"/>
</dbReference>
<keyword evidence="2" id="KW-1185">Reference proteome</keyword>
<comment type="caution">
    <text evidence="1">The sequence shown here is derived from an EMBL/GenBank/DDBJ whole genome shotgun (WGS) entry which is preliminary data.</text>
</comment>